<comment type="caution">
    <text evidence="1">The sequence shown here is derived from an EMBL/GenBank/DDBJ whole genome shotgun (WGS) entry which is preliminary data.</text>
</comment>
<dbReference type="OrthoDB" id="6379388at2759"/>
<name>A0A4Z2EYU2_9TELE</name>
<reference evidence="1 2" key="1">
    <citation type="submission" date="2019-03" db="EMBL/GenBank/DDBJ databases">
        <title>First draft genome of Liparis tanakae, snailfish: a comprehensive survey of snailfish specific genes.</title>
        <authorList>
            <person name="Kim W."/>
            <person name="Song I."/>
            <person name="Jeong J.-H."/>
            <person name="Kim D."/>
            <person name="Kim S."/>
            <person name="Ryu S."/>
            <person name="Song J.Y."/>
            <person name="Lee S.K."/>
        </authorList>
    </citation>
    <scope>NUCLEOTIDE SEQUENCE [LARGE SCALE GENOMIC DNA]</scope>
    <source>
        <tissue evidence="1">Muscle</tissue>
    </source>
</reference>
<keyword evidence="2" id="KW-1185">Reference proteome</keyword>
<gene>
    <name evidence="1" type="ORF">EYF80_056303</name>
</gene>
<proteinExistence type="predicted"/>
<sequence length="168" mass="17110">MEALGWSSGTELCDGALGWSSGMELCDGALGWSSGMELCDGALLQPPSSERFEACGGVGSVALRRSVMSEDDGDAVGVEDHAGGGFVGAGQVVEVLAVGVAPRVGHLLVLLHADHQALVADRLHVVLIAVGRLVEGALRGDTGGVTRVTIDTGRGHTRDHRHGAGSHA</sequence>
<evidence type="ECO:0000313" key="2">
    <source>
        <dbReference type="Proteomes" id="UP000314294"/>
    </source>
</evidence>
<dbReference type="Proteomes" id="UP000314294">
    <property type="component" value="Unassembled WGS sequence"/>
</dbReference>
<protein>
    <submittedName>
        <fullName evidence="1">Uncharacterized protein</fullName>
    </submittedName>
</protein>
<dbReference type="AlphaFoldDB" id="A0A4Z2EYU2"/>
<accession>A0A4Z2EYU2</accession>
<organism evidence="1 2">
    <name type="scientific">Liparis tanakae</name>
    <name type="common">Tanaka's snailfish</name>
    <dbReference type="NCBI Taxonomy" id="230148"/>
    <lineage>
        <taxon>Eukaryota</taxon>
        <taxon>Metazoa</taxon>
        <taxon>Chordata</taxon>
        <taxon>Craniata</taxon>
        <taxon>Vertebrata</taxon>
        <taxon>Euteleostomi</taxon>
        <taxon>Actinopterygii</taxon>
        <taxon>Neopterygii</taxon>
        <taxon>Teleostei</taxon>
        <taxon>Neoteleostei</taxon>
        <taxon>Acanthomorphata</taxon>
        <taxon>Eupercaria</taxon>
        <taxon>Perciformes</taxon>
        <taxon>Cottioidei</taxon>
        <taxon>Cottales</taxon>
        <taxon>Liparidae</taxon>
        <taxon>Liparis</taxon>
    </lineage>
</organism>
<dbReference type="EMBL" id="SRLO01002212">
    <property type="protein sequence ID" value="TNN33534.1"/>
    <property type="molecule type" value="Genomic_DNA"/>
</dbReference>
<evidence type="ECO:0000313" key="1">
    <source>
        <dbReference type="EMBL" id="TNN33534.1"/>
    </source>
</evidence>